<evidence type="ECO:0000313" key="3">
    <source>
        <dbReference type="WBParaSite" id="BTMF_0001562301-mRNA-1"/>
    </source>
</evidence>
<dbReference type="STRING" id="42155.A0A0R3R6H9"/>
<dbReference type="WBParaSite" id="BTMF_0001562301-mRNA-1">
    <property type="protein sequence ID" value="BTMF_0001562301-mRNA-1"/>
    <property type="gene ID" value="BTMF_0001562301"/>
</dbReference>
<accession>A0A0R3R6H9</accession>
<evidence type="ECO:0000313" key="2">
    <source>
        <dbReference type="Proteomes" id="UP000280834"/>
    </source>
</evidence>
<protein>
    <submittedName>
        <fullName evidence="3">CUB domain-containing protein</fullName>
    </submittedName>
</protein>
<reference evidence="3" key="1">
    <citation type="submission" date="2017-02" db="UniProtKB">
        <authorList>
            <consortium name="WormBaseParasite"/>
        </authorList>
    </citation>
    <scope>IDENTIFICATION</scope>
</reference>
<reference evidence="1 2" key="2">
    <citation type="submission" date="2018-11" db="EMBL/GenBank/DDBJ databases">
        <authorList>
            <consortium name="Pathogen Informatics"/>
        </authorList>
    </citation>
    <scope>NUCLEOTIDE SEQUENCE [LARGE SCALE GENOMIC DNA]</scope>
</reference>
<gene>
    <name evidence="1" type="ORF">BTMF_LOCUS13614</name>
</gene>
<keyword evidence="2" id="KW-1185">Reference proteome</keyword>
<organism evidence="3">
    <name type="scientific">Brugia timori</name>
    <dbReference type="NCBI Taxonomy" id="42155"/>
    <lineage>
        <taxon>Eukaryota</taxon>
        <taxon>Metazoa</taxon>
        <taxon>Ecdysozoa</taxon>
        <taxon>Nematoda</taxon>
        <taxon>Chromadorea</taxon>
        <taxon>Rhabditida</taxon>
        <taxon>Spirurina</taxon>
        <taxon>Spiruromorpha</taxon>
        <taxon>Filarioidea</taxon>
        <taxon>Onchocercidae</taxon>
        <taxon>Brugia</taxon>
    </lineage>
</organism>
<dbReference type="Proteomes" id="UP000280834">
    <property type="component" value="Unassembled WGS sequence"/>
</dbReference>
<name>A0A0R3R6H9_9BILA</name>
<dbReference type="AlphaFoldDB" id="A0A0R3R6H9"/>
<sequence>MGREPTALNPTLYNSKTDLIIQLDDMTFNDTVFCQHSPLSLSLSSADYDNNCTAYVVEVNFAVR</sequence>
<dbReference type="EMBL" id="UZAG01020290">
    <property type="protein sequence ID" value="VDO46341.1"/>
    <property type="molecule type" value="Genomic_DNA"/>
</dbReference>
<evidence type="ECO:0000313" key="1">
    <source>
        <dbReference type="EMBL" id="VDO46341.1"/>
    </source>
</evidence>
<proteinExistence type="predicted"/>